<sequence>MLGAVVAGDVEAAGQHVVLGVETDGPDDRGQQRARGRGRVRDAVAQRADVDGRRRVGDVRDDLQRGPEPARPRQRDGVQAVGDDLRDGARREQRQRQALRHRLARAGHGGGLAGRVVADPGHRPAGGGGPGELAVPDGVGGPVQAGGLAVPEPGHPVVAAAGERGEHLGPGHGGGGQLLVDARAEHHAGLVQVPARPAHLQVDAAQRRALVARDEGTRVQPAFGVEPALFEDQPDQCLDARDERPAGRRAVLVVEGHRARTHLAASSS</sequence>
<dbReference type="EMBL" id="JAGSOV010000034">
    <property type="protein sequence ID" value="MCO1656312.1"/>
    <property type="molecule type" value="Genomic_DNA"/>
</dbReference>
<organism evidence="2 3">
    <name type="scientific">Pseudonocardia humida</name>
    <dbReference type="NCBI Taxonomy" id="2800819"/>
    <lineage>
        <taxon>Bacteria</taxon>
        <taxon>Bacillati</taxon>
        <taxon>Actinomycetota</taxon>
        <taxon>Actinomycetes</taxon>
        <taxon>Pseudonocardiales</taxon>
        <taxon>Pseudonocardiaceae</taxon>
        <taxon>Pseudonocardia</taxon>
    </lineage>
</organism>
<evidence type="ECO:0000256" key="1">
    <source>
        <dbReference type="SAM" id="MobiDB-lite"/>
    </source>
</evidence>
<evidence type="ECO:0000313" key="2">
    <source>
        <dbReference type="EMBL" id="MCO1656312.1"/>
    </source>
</evidence>
<dbReference type="Proteomes" id="UP001165283">
    <property type="component" value="Unassembled WGS sequence"/>
</dbReference>
<comment type="caution">
    <text evidence="2">The sequence shown here is derived from an EMBL/GenBank/DDBJ whole genome shotgun (WGS) entry which is preliminary data.</text>
</comment>
<keyword evidence="3" id="KW-1185">Reference proteome</keyword>
<gene>
    <name evidence="2" type="ORF">KDL28_14725</name>
</gene>
<feature type="compositionally biased region" description="Basic and acidic residues" evidence="1">
    <location>
        <begin position="83"/>
        <end position="95"/>
    </location>
</feature>
<name>A0ABT0ZZY3_9PSEU</name>
<feature type="region of interest" description="Disordered" evidence="1">
    <location>
        <begin position="17"/>
        <end position="99"/>
    </location>
</feature>
<protein>
    <submittedName>
        <fullName evidence="2">Uncharacterized protein</fullName>
    </submittedName>
</protein>
<proteinExistence type="predicted"/>
<evidence type="ECO:0000313" key="3">
    <source>
        <dbReference type="Proteomes" id="UP001165283"/>
    </source>
</evidence>
<accession>A0ABT0ZZY3</accession>
<reference evidence="2" key="1">
    <citation type="submission" date="2021-04" db="EMBL/GenBank/DDBJ databases">
        <title>Pseudonocardia sp. nov., isolated from sandy soil of mangrove forest.</title>
        <authorList>
            <person name="Zan Z."/>
            <person name="Huang R."/>
            <person name="Liu W."/>
        </authorList>
    </citation>
    <scope>NUCLEOTIDE SEQUENCE</scope>
    <source>
        <strain evidence="2">S2-4</strain>
    </source>
</reference>
<dbReference type="RefSeq" id="WP_252439248.1">
    <property type="nucleotide sequence ID" value="NZ_JAGSOV010000034.1"/>
</dbReference>
<feature type="compositionally biased region" description="Basic and acidic residues" evidence="1">
    <location>
        <begin position="39"/>
        <end position="76"/>
    </location>
</feature>